<dbReference type="AlphaFoldDB" id="A0A495AW52"/>
<dbReference type="Gene3D" id="1.10.260.40">
    <property type="entry name" value="lambda repressor-like DNA-binding domains"/>
    <property type="match status" value="1"/>
</dbReference>
<protein>
    <submittedName>
        <fullName evidence="2">Helix-turn-helix protein</fullName>
    </submittedName>
</protein>
<name>A0A495AW52_VOGIN</name>
<dbReference type="Pfam" id="PF13560">
    <property type="entry name" value="HTH_31"/>
    <property type="match status" value="1"/>
</dbReference>
<dbReference type="Proteomes" id="UP000279384">
    <property type="component" value="Unassembled WGS sequence"/>
</dbReference>
<dbReference type="GO" id="GO:0003677">
    <property type="term" value="F:DNA binding"/>
    <property type="evidence" value="ECO:0007669"/>
    <property type="project" value="InterPro"/>
</dbReference>
<proteinExistence type="predicted"/>
<reference evidence="2 3" key="1">
    <citation type="submission" date="2018-10" db="EMBL/GenBank/DDBJ databases">
        <title>Genomic Encyclopedia of Type Strains, Phase IV (KMG-IV): sequencing the most valuable type-strain genomes for metagenomic binning, comparative biology and taxonomic classification.</title>
        <authorList>
            <person name="Goeker M."/>
        </authorList>
    </citation>
    <scope>NUCLEOTIDE SEQUENCE [LARGE SCALE GENOMIC DNA]</scope>
    <source>
        <strain evidence="2 3">DSM 3303</strain>
    </source>
</reference>
<dbReference type="PROSITE" id="PS50943">
    <property type="entry name" value="HTH_CROC1"/>
    <property type="match status" value="1"/>
</dbReference>
<dbReference type="SMART" id="SM00530">
    <property type="entry name" value="HTH_XRE"/>
    <property type="match status" value="1"/>
</dbReference>
<sequence>MINAYSRLLESAMPVLPDFESAEFAPALKAIRKQLQLSRTALAAQVGLSTAAIQRYEAQDGSNIKPSREAYERLSKVLATLLADSASAAVSPPPPVTPPVAVVAATAAEPAAPLAAGILLADATLEQLIARAKAMGAKKVTVEF</sequence>
<feature type="domain" description="HTH cro/C1-type" evidence="1">
    <location>
        <begin position="28"/>
        <end position="85"/>
    </location>
</feature>
<organism evidence="2 3">
    <name type="scientific">Vogesella indigofera</name>
    <name type="common">Pseudomonas indigofera</name>
    <dbReference type="NCBI Taxonomy" id="45465"/>
    <lineage>
        <taxon>Bacteria</taxon>
        <taxon>Pseudomonadati</taxon>
        <taxon>Pseudomonadota</taxon>
        <taxon>Betaproteobacteria</taxon>
        <taxon>Neisseriales</taxon>
        <taxon>Chromobacteriaceae</taxon>
        <taxon>Vogesella</taxon>
    </lineage>
</organism>
<dbReference type="SUPFAM" id="SSF47413">
    <property type="entry name" value="lambda repressor-like DNA-binding domains"/>
    <property type="match status" value="1"/>
</dbReference>
<dbReference type="InterPro" id="IPR010982">
    <property type="entry name" value="Lambda_DNA-bd_dom_sf"/>
</dbReference>
<accession>A0A495AW52</accession>
<evidence type="ECO:0000313" key="3">
    <source>
        <dbReference type="Proteomes" id="UP000279384"/>
    </source>
</evidence>
<dbReference type="CDD" id="cd00093">
    <property type="entry name" value="HTH_XRE"/>
    <property type="match status" value="1"/>
</dbReference>
<dbReference type="InterPro" id="IPR001387">
    <property type="entry name" value="Cro/C1-type_HTH"/>
</dbReference>
<evidence type="ECO:0000313" key="2">
    <source>
        <dbReference type="EMBL" id="RKQ52956.1"/>
    </source>
</evidence>
<evidence type="ECO:0000259" key="1">
    <source>
        <dbReference type="PROSITE" id="PS50943"/>
    </source>
</evidence>
<gene>
    <name evidence="2" type="ORF">C8E02_3426</name>
</gene>
<dbReference type="EMBL" id="RBID01000020">
    <property type="protein sequence ID" value="RKQ52956.1"/>
    <property type="molecule type" value="Genomic_DNA"/>
</dbReference>
<comment type="caution">
    <text evidence="2">The sequence shown here is derived from an EMBL/GenBank/DDBJ whole genome shotgun (WGS) entry which is preliminary data.</text>
</comment>